<dbReference type="CDD" id="cd01347">
    <property type="entry name" value="ligand_gated_channel"/>
    <property type="match status" value="1"/>
</dbReference>
<dbReference type="InterPro" id="IPR036942">
    <property type="entry name" value="Beta-barrel_TonB_sf"/>
</dbReference>
<evidence type="ECO:0000256" key="10">
    <source>
        <dbReference type="PROSITE-ProRule" id="PRU01360"/>
    </source>
</evidence>
<evidence type="ECO:0000256" key="8">
    <source>
        <dbReference type="ARBA" id="ARBA00023170"/>
    </source>
</evidence>
<proteinExistence type="inferred from homology"/>
<evidence type="ECO:0000256" key="4">
    <source>
        <dbReference type="ARBA" id="ARBA00022692"/>
    </source>
</evidence>
<evidence type="ECO:0000256" key="2">
    <source>
        <dbReference type="ARBA" id="ARBA00022448"/>
    </source>
</evidence>
<evidence type="ECO:0000259" key="13">
    <source>
        <dbReference type="Pfam" id="PF00593"/>
    </source>
</evidence>
<dbReference type="PANTHER" id="PTHR30069:SF29">
    <property type="entry name" value="HEMOGLOBIN AND HEMOGLOBIN-HAPTOGLOBIN-BINDING PROTEIN 1-RELATED"/>
    <property type="match status" value="1"/>
</dbReference>
<sequence>MPHVKSLKKKQAMLCAMVSGALLFQTPAVSYAEEVEEQSQYSFEQVVVTATRTLQATKDIPASVTVITANDIEKMNIQSIDQAFIMAAGVYDARLRGMSSITPMVNMRGVGSQTLVLVDGQPLNDAYIGFVTWSSIPIDSVERIEIVKGTGSTLYGSQAMGGVINIITKNSQQSQASVSSRWETNNTWMHQVAISDKLTDKLSYQLNYEKKSTDGYGSNLAVVSPTQGTGTGSVTGWKRSTTPKGVNNYIVGDMGNSTWNEDNIGGKLIYKFSDNRTLTASILHNKYEFGYGSEHNFLTMNGVSFTGNADVGNGNMITVNDRTFWAQPGGRETNVYTMSYRDGENGWTFSGGLTDTVKNYIIRASNLDGTGRVQDMPSSRLNMDLQKEIRFSPNDLAVFGVHYGKDKMSAQEYYQSNWRDFGSKTGLYNQAAGNASTIAFFGQNEHKFSNKISLTTGLRYDRWSTDGMTQAGPAINPSYYSERSDSAVSPKIALQYTMDQTSSMYLSWGKAFQAPDLYSIYSSSIGNGVPYNILNDPNPDLKPQKITTVELGGKKKLSDKTNLSMAVFHNNITDMIYKRTVGTITRDGNTYTLTHFENTGEGTTNGVEVELSHKVNSIWSAFLNYTQQRPVITKCKANPASEGKIVTYVPEKMLKLGIDYQKEKWHGLLTGNYTSKRYWQDDNSDVVNGVYSSFDPFFVMNIRLKYQWDQHNTIMLGVDNLFDRQYFNYYQAPGRTYALQVTHKF</sequence>
<dbReference type="InterPro" id="IPR039426">
    <property type="entry name" value="TonB-dep_rcpt-like"/>
</dbReference>
<dbReference type="GO" id="GO:0044718">
    <property type="term" value="P:siderophore transmembrane transport"/>
    <property type="evidence" value="ECO:0007669"/>
    <property type="project" value="TreeGrafter"/>
</dbReference>
<name>A0A0U1KRX6_9FIRM</name>
<keyword evidence="7 10" id="KW-0472">Membrane</keyword>
<keyword evidence="5 12" id="KW-0732">Signal</keyword>
<dbReference type="GO" id="GO:0015344">
    <property type="term" value="F:siderophore uptake transmembrane transporter activity"/>
    <property type="evidence" value="ECO:0007669"/>
    <property type="project" value="TreeGrafter"/>
</dbReference>
<dbReference type="Gene3D" id="2.170.130.10">
    <property type="entry name" value="TonB-dependent receptor, plug domain"/>
    <property type="match status" value="1"/>
</dbReference>
<dbReference type="InterPro" id="IPR000531">
    <property type="entry name" value="Beta-barrel_TonB"/>
</dbReference>
<organism evidence="15 16">
    <name type="scientific">Sporomusa ovata</name>
    <dbReference type="NCBI Taxonomy" id="2378"/>
    <lineage>
        <taxon>Bacteria</taxon>
        <taxon>Bacillati</taxon>
        <taxon>Bacillota</taxon>
        <taxon>Negativicutes</taxon>
        <taxon>Selenomonadales</taxon>
        <taxon>Sporomusaceae</taxon>
        <taxon>Sporomusa</taxon>
    </lineage>
</organism>
<evidence type="ECO:0000256" key="1">
    <source>
        <dbReference type="ARBA" id="ARBA00004571"/>
    </source>
</evidence>
<dbReference type="Pfam" id="PF07715">
    <property type="entry name" value="Plug"/>
    <property type="match status" value="1"/>
</dbReference>
<comment type="subcellular location">
    <subcellularLocation>
        <location evidence="1 10">Cell outer membrane</location>
        <topology evidence="1 10">Multi-pass membrane protein</topology>
    </subcellularLocation>
</comment>
<dbReference type="SUPFAM" id="SSF56935">
    <property type="entry name" value="Porins"/>
    <property type="match status" value="1"/>
</dbReference>
<keyword evidence="3 10" id="KW-1134">Transmembrane beta strand</keyword>
<evidence type="ECO:0000256" key="9">
    <source>
        <dbReference type="ARBA" id="ARBA00023237"/>
    </source>
</evidence>
<evidence type="ECO:0000256" key="12">
    <source>
        <dbReference type="SAM" id="SignalP"/>
    </source>
</evidence>
<keyword evidence="16" id="KW-1185">Reference proteome</keyword>
<evidence type="ECO:0000256" key="3">
    <source>
        <dbReference type="ARBA" id="ARBA00022452"/>
    </source>
</evidence>
<dbReference type="Proteomes" id="UP000049855">
    <property type="component" value="Unassembled WGS sequence"/>
</dbReference>
<dbReference type="Pfam" id="PF00593">
    <property type="entry name" value="TonB_dep_Rec_b-barrel"/>
    <property type="match status" value="1"/>
</dbReference>
<protein>
    <submittedName>
        <fullName evidence="15">TonB-dependent receptor Outer membrane receptor for ferrienterochelin and colicins</fullName>
    </submittedName>
</protein>
<evidence type="ECO:0000259" key="14">
    <source>
        <dbReference type="Pfam" id="PF07715"/>
    </source>
</evidence>
<keyword evidence="4 10" id="KW-0812">Transmembrane</keyword>
<feature type="signal peptide" evidence="12">
    <location>
        <begin position="1"/>
        <end position="32"/>
    </location>
</feature>
<feature type="chain" id="PRO_5006710492" evidence="12">
    <location>
        <begin position="33"/>
        <end position="745"/>
    </location>
</feature>
<keyword evidence="8 15" id="KW-0675">Receptor</keyword>
<gene>
    <name evidence="15" type="ORF">SpAn4DRAFT_4664</name>
</gene>
<feature type="domain" description="TonB-dependent receptor plug" evidence="14">
    <location>
        <begin position="58"/>
        <end position="163"/>
    </location>
</feature>
<dbReference type="InterPro" id="IPR037066">
    <property type="entry name" value="Plug_dom_sf"/>
</dbReference>
<evidence type="ECO:0000256" key="11">
    <source>
        <dbReference type="RuleBase" id="RU003357"/>
    </source>
</evidence>
<accession>A0A0U1KRX6</accession>
<keyword evidence="2 10" id="KW-0813">Transport</keyword>
<evidence type="ECO:0000256" key="5">
    <source>
        <dbReference type="ARBA" id="ARBA00022729"/>
    </source>
</evidence>
<dbReference type="PANTHER" id="PTHR30069">
    <property type="entry name" value="TONB-DEPENDENT OUTER MEMBRANE RECEPTOR"/>
    <property type="match status" value="1"/>
</dbReference>
<evidence type="ECO:0000256" key="6">
    <source>
        <dbReference type="ARBA" id="ARBA00023077"/>
    </source>
</evidence>
<dbReference type="AlphaFoldDB" id="A0A0U1KRX6"/>
<comment type="similarity">
    <text evidence="10 11">Belongs to the TonB-dependent receptor family.</text>
</comment>
<dbReference type="InterPro" id="IPR012910">
    <property type="entry name" value="Plug_dom"/>
</dbReference>
<dbReference type="EMBL" id="CTRP01000002">
    <property type="protein sequence ID" value="CQR70152.1"/>
    <property type="molecule type" value="Genomic_DNA"/>
</dbReference>
<keyword evidence="9 10" id="KW-0998">Cell outer membrane</keyword>
<dbReference type="Gene3D" id="2.40.170.20">
    <property type="entry name" value="TonB-dependent receptor, beta-barrel domain"/>
    <property type="match status" value="1"/>
</dbReference>
<evidence type="ECO:0000256" key="7">
    <source>
        <dbReference type="ARBA" id="ARBA00023136"/>
    </source>
</evidence>
<reference evidence="16" key="1">
    <citation type="submission" date="2015-03" db="EMBL/GenBank/DDBJ databases">
        <authorList>
            <person name="Nijsse Bart"/>
        </authorList>
    </citation>
    <scope>NUCLEOTIDE SEQUENCE [LARGE SCALE GENOMIC DNA]</scope>
</reference>
<evidence type="ECO:0000313" key="15">
    <source>
        <dbReference type="EMBL" id="CQR70152.1"/>
    </source>
</evidence>
<dbReference type="PROSITE" id="PS52016">
    <property type="entry name" value="TONB_DEPENDENT_REC_3"/>
    <property type="match status" value="1"/>
</dbReference>
<dbReference type="GO" id="GO:0009279">
    <property type="term" value="C:cell outer membrane"/>
    <property type="evidence" value="ECO:0007669"/>
    <property type="project" value="UniProtKB-SubCell"/>
</dbReference>
<keyword evidence="6 11" id="KW-0798">TonB box</keyword>
<evidence type="ECO:0000313" key="16">
    <source>
        <dbReference type="Proteomes" id="UP000049855"/>
    </source>
</evidence>
<feature type="domain" description="TonB-dependent receptor-like beta-barrel" evidence="13">
    <location>
        <begin position="292"/>
        <end position="721"/>
    </location>
</feature>
<dbReference type="RefSeq" id="WP_021170778.1">
    <property type="nucleotide sequence ID" value="NZ_CTRP01000002.1"/>
</dbReference>